<organism evidence="9 10">
    <name type="scientific">Paenibacillus puldeungensis</name>
    <dbReference type="NCBI Taxonomy" id="696536"/>
    <lineage>
        <taxon>Bacteria</taxon>
        <taxon>Bacillati</taxon>
        <taxon>Bacillota</taxon>
        <taxon>Bacilli</taxon>
        <taxon>Bacillales</taxon>
        <taxon>Paenibacillaceae</taxon>
        <taxon>Paenibacillus</taxon>
    </lineage>
</organism>
<evidence type="ECO:0000256" key="1">
    <source>
        <dbReference type="ARBA" id="ARBA00004752"/>
    </source>
</evidence>
<feature type="signal peptide" evidence="7">
    <location>
        <begin position="1"/>
        <end position="23"/>
    </location>
</feature>
<dbReference type="InterPro" id="IPR005490">
    <property type="entry name" value="LD_TPept_cat_dom"/>
</dbReference>
<dbReference type="PANTHER" id="PTHR38589">
    <property type="entry name" value="BLR0621 PROTEIN"/>
    <property type="match status" value="1"/>
</dbReference>
<feature type="chain" id="PRO_5045379217" evidence="7">
    <location>
        <begin position="24"/>
        <end position="231"/>
    </location>
</feature>
<dbReference type="PROSITE" id="PS52029">
    <property type="entry name" value="LD_TPASE"/>
    <property type="match status" value="1"/>
</dbReference>
<feature type="domain" description="L,D-TPase catalytic" evidence="8">
    <location>
        <begin position="50"/>
        <end position="226"/>
    </location>
</feature>
<evidence type="ECO:0000313" key="9">
    <source>
        <dbReference type="EMBL" id="MFD1176374.1"/>
    </source>
</evidence>
<evidence type="ECO:0000256" key="7">
    <source>
        <dbReference type="SAM" id="SignalP"/>
    </source>
</evidence>
<evidence type="ECO:0000256" key="2">
    <source>
        <dbReference type="ARBA" id="ARBA00022679"/>
    </source>
</evidence>
<dbReference type="PANTHER" id="PTHR38589:SF1">
    <property type="entry name" value="BLR0621 PROTEIN"/>
    <property type="match status" value="1"/>
</dbReference>
<evidence type="ECO:0000313" key="10">
    <source>
        <dbReference type="Proteomes" id="UP001597262"/>
    </source>
</evidence>
<keyword evidence="2" id="KW-0808">Transferase</keyword>
<proteinExistence type="predicted"/>
<dbReference type="Pfam" id="PF03734">
    <property type="entry name" value="YkuD"/>
    <property type="match status" value="1"/>
</dbReference>
<dbReference type="CDD" id="cd16913">
    <property type="entry name" value="YkuD_like"/>
    <property type="match status" value="1"/>
</dbReference>
<protein>
    <submittedName>
        <fullName evidence="9">L,D-transpeptidase</fullName>
    </submittedName>
</protein>
<feature type="active site" description="Nucleophile" evidence="6">
    <location>
        <position position="200"/>
    </location>
</feature>
<dbReference type="RefSeq" id="WP_379318708.1">
    <property type="nucleotide sequence ID" value="NZ_JBHTLM010000005.1"/>
</dbReference>
<evidence type="ECO:0000256" key="4">
    <source>
        <dbReference type="ARBA" id="ARBA00022984"/>
    </source>
</evidence>
<evidence type="ECO:0000256" key="6">
    <source>
        <dbReference type="PROSITE-ProRule" id="PRU01373"/>
    </source>
</evidence>
<dbReference type="SUPFAM" id="SSF141523">
    <property type="entry name" value="L,D-transpeptidase catalytic domain-like"/>
    <property type="match status" value="1"/>
</dbReference>
<name>A0ABW3RV56_9BACL</name>
<keyword evidence="10" id="KW-1185">Reference proteome</keyword>
<comment type="pathway">
    <text evidence="1 6">Cell wall biogenesis; peptidoglycan biosynthesis.</text>
</comment>
<feature type="active site" description="Proton donor/acceptor" evidence="6">
    <location>
        <position position="188"/>
    </location>
</feature>
<comment type="caution">
    <text evidence="9">The sequence shown here is derived from an EMBL/GenBank/DDBJ whole genome shotgun (WGS) entry which is preliminary data.</text>
</comment>
<reference evidence="10" key="1">
    <citation type="journal article" date="2019" name="Int. J. Syst. Evol. Microbiol.">
        <title>The Global Catalogue of Microorganisms (GCM) 10K type strain sequencing project: providing services to taxonomists for standard genome sequencing and annotation.</title>
        <authorList>
            <consortium name="The Broad Institute Genomics Platform"/>
            <consortium name="The Broad Institute Genome Sequencing Center for Infectious Disease"/>
            <person name="Wu L."/>
            <person name="Ma J."/>
        </authorList>
    </citation>
    <scope>NUCLEOTIDE SEQUENCE [LARGE SCALE GENOMIC DNA]</scope>
    <source>
        <strain evidence="10">CCUG 59189</strain>
    </source>
</reference>
<dbReference type="InterPro" id="IPR038063">
    <property type="entry name" value="Transpep_catalytic_dom"/>
</dbReference>
<dbReference type="EMBL" id="JBHTLM010000005">
    <property type="protein sequence ID" value="MFD1176374.1"/>
    <property type="molecule type" value="Genomic_DNA"/>
</dbReference>
<sequence length="231" mass="25590">MKIKRYLQLSLLLMLILTETAAASPLPYPSHQALFQKFDQLNTEQVIRVTVDHMKDFQGKLSVFEKGDGGWTVILSNIPVVLGKNGIGKQKEGDGKTPLGTYTLGPAFGYGQEPPDLKVDYAPVTEQDYWIDDVNSADYNTWVNFSGNADEAWNSYEKLYTPLYKYAMVINYNVSPIIPGKGSAIFLHIWRSSAKPTNGCIALSEPNLLKVLSVVDPSKSPKVRISLSSSI</sequence>
<accession>A0ABW3RV56</accession>
<dbReference type="Proteomes" id="UP001597262">
    <property type="component" value="Unassembled WGS sequence"/>
</dbReference>
<keyword evidence="4 6" id="KW-0573">Peptidoglycan synthesis</keyword>
<evidence type="ECO:0000256" key="5">
    <source>
        <dbReference type="ARBA" id="ARBA00023316"/>
    </source>
</evidence>
<evidence type="ECO:0000256" key="3">
    <source>
        <dbReference type="ARBA" id="ARBA00022960"/>
    </source>
</evidence>
<keyword evidence="3 6" id="KW-0133">Cell shape</keyword>
<evidence type="ECO:0000259" key="8">
    <source>
        <dbReference type="PROSITE" id="PS52029"/>
    </source>
</evidence>
<keyword evidence="7" id="KW-0732">Signal</keyword>
<gene>
    <name evidence="9" type="ORF">ACFQ3W_08685</name>
</gene>
<keyword evidence="5 6" id="KW-0961">Cell wall biogenesis/degradation</keyword>